<dbReference type="InterPro" id="IPR003598">
    <property type="entry name" value="Ig_sub2"/>
</dbReference>
<dbReference type="SUPFAM" id="SSF48726">
    <property type="entry name" value="Immunoglobulin"/>
    <property type="match status" value="2"/>
</dbReference>
<evidence type="ECO:0000313" key="13">
    <source>
        <dbReference type="Proteomes" id="UP000050525"/>
    </source>
</evidence>
<comment type="similarity">
    <text evidence="6">Belongs to the CFAP45 family.</text>
</comment>
<evidence type="ECO:0000256" key="3">
    <source>
        <dbReference type="ARBA" id="ARBA00023054"/>
    </source>
</evidence>
<dbReference type="AlphaFoldDB" id="A0A151NRA1"/>
<dbReference type="Pfam" id="PF13927">
    <property type="entry name" value="Ig_3"/>
    <property type="match status" value="1"/>
</dbReference>
<dbReference type="SMART" id="SM00406">
    <property type="entry name" value="IGv"/>
    <property type="match status" value="1"/>
</dbReference>
<dbReference type="Gene3D" id="2.60.40.10">
    <property type="entry name" value="Immunoglobulins"/>
    <property type="match status" value="2"/>
</dbReference>
<feature type="domain" description="Ig-like" evidence="11">
    <location>
        <begin position="505"/>
        <end position="626"/>
    </location>
</feature>
<evidence type="ECO:0000256" key="9">
    <source>
        <dbReference type="SAM" id="MobiDB-lite"/>
    </source>
</evidence>
<evidence type="ECO:0000256" key="1">
    <source>
        <dbReference type="ARBA" id="ARBA00004230"/>
    </source>
</evidence>
<dbReference type="InterPro" id="IPR036179">
    <property type="entry name" value="Ig-like_dom_sf"/>
</dbReference>
<dbReference type="eggNOG" id="ENOG502QPRZ">
    <property type="taxonomic scope" value="Eukaryota"/>
</dbReference>
<dbReference type="Pfam" id="PF07686">
    <property type="entry name" value="V-set"/>
    <property type="match status" value="1"/>
</dbReference>
<keyword evidence="5" id="KW-0966">Cell projection</keyword>
<sequence length="811" mass="93689">MGTSQRGAKMPWQRPRPGSPLATPREVQEPPRALGRRRKPETIRLIGKDLVRDLVVPAERPSGQCLILSREEFQRIKESSRVLTKEEREAKVAALKAEKDTITAAVAERKKAMKQKLIQKQKEKLGDVEKEAQERSQYLLQRANRMRLEQEDEIKELSKLILNTKCHAIRDAQILEKQLIGKELEDEEKRLAQVMEVECQKANQVQEELEQKRKQELIRGRRQLVKQIEKNQEQRALKAEQQAQEAQEMLDSLKQLQMEELRELEQRQEQQKKIQAEIKHINDENQKRKEQQLEQERLADQRVLEYQKQKMAREAEFEAEQEKTRREKEMETARLRALQERAWDHQAEKDELRAKRNQEAKDREWRQKEKEAAQKKAEMEAMLKQGLLEQIAQKERRLAVQVQRDRSEFERILREQQELIEKEQKQQEERAAQRLMHASELRRQVHEHQQKLVQERAIIFEEGQQLKEEARQCSERIAELKRQRMEELRATGLPEKYYVQVEPLPAAVQISARGREVLYLAKGETVKLGCPYTLEPEDNGSGALGIEWIQLSPDTVHPDSVFLTYQDQQVRYPGTPGLQHRVAFVQKDPSQHDASIQLANLQVSDTATYQCRVRKHTLATHEVTITVQEKPVTPQCWTEGEQVEGSNVVLKCYCQGGSAPLSYQWSRVEEDFAAGGLPLGTGQGHIPGELYIHSLSQQHAGIYQCRVANRVGYSQCRVTISVSSGAARVGVIVGSILGSLLFLILLILLIWGLLWYHRRRCCWREVPGDSRNSASATPGRASPQHHSISYLQCQQCEQGDLGPCPVHALGH</sequence>
<dbReference type="InterPro" id="IPR013106">
    <property type="entry name" value="Ig_V-set"/>
</dbReference>
<evidence type="ECO:0000259" key="11">
    <source>
        <dbReference type="PROSITE" id="PS50835"/>
    </source>
</evidence>
<feature type="coiled-coil region" evidence="8">
    <location>
        <begin position="104"/>
        <end position="160"/>
    </location>
</feature>
<evidence type="ECO:0000256" key="2">
    <source>
        <dbReference type="ARBA" id="ARBA00022846"/>
    </source>
</evidence>
<dbReference type="GO" id="GO:0031514">
    <property type="term" value="C:motile cilium"/>
    <property type="evidence" value="ECO:0007669"/>
    <property type="project" value="UniProtKB-SubCell"/>
</dbReference>
<accession>A0A151NRA1</accession>
<reference evidence="12 13" key="1">
    <citation type="journal article" date="2012" name="Genome Biol.">
        <title>Sequencing three crocodilian genomes to illuminate the evolution of archosaurs and amniotes.</title>
        <authorList>
            <person name="St John J.A."/>
            <person name="Braun E.L."/>
            <person name="Isberg S.R."/>
            <person name="Miles L.G."/>
            <person name="Chong A.Y."/>
            <person name="Gongora J."/>
            <person name="Dalzell P."/>
            <person name="Moran C."/>
            <person name="Bed'hom B."/>
            <person name="Abzhanov A."/>
            <person name="Burgess S.C."/>
            <person name="Cooksey A.M."/>
            <person name="Castoe T.A."/>
            <person name="Crawford N.G."/>
            <person name="Densmore L.D."/>
            <person name="Drew J.C."/>
            <person name="Edwards S.V."/>
            <person name="Faircloth B.C."/>
            <person name="Fujita M.K."/>
            <person name="Greenwold M.J."/>
            <person name="Hoffmann F.G."/>
            <person name="Howard J.M."/>
            <person name="Iguchi T."/>
            <person name="Janes D.E."/>
            <person name="Khan S.Y."/>
            <person name="Kohno S."/>
            <person name="de Koning A.J."/>
            <person name="Lance S.L."/>
            <person name="McCarthy F.M."/>
            <person name="McCormack J.E."/>
            <person name="Merchant M.E."/>
            <person name="Peterson D.G."/>
            <person name="Pollock D.D."/>
            <person name="Pourmand N."/>
            <person name="Raney B.J."/>
            <person name="Roessler K.A."/>
            <person name="Sanford J.R."/>
            <person name="Sawyer R.H."/>
            <person name="Schmidt C.J."/>
            <person name="Triplett E.W."/>
            <person name="Tuberville T.D."/>
            <person name="Venegas-Anaya M."/>
            <person name="Howard J.T."/>
            <person name="Jarvis E.D."/>
            <person name="Guillette L.J.Jr."/>
            <person name="Glenn T.C."/>
            <person name="Green R.E."/>
            <person name="Ray D.A."/>
        </authorList>
    </citation>
    <scope>NUCLEOTIDE SEQUENCE [LARGE SCALE GENOMIC DNA]</scope>
    <source>
        <strain evidence="12">KSC_2009_1</strain>
    </source>
</reference>
<dbReference type="InterPro" id="IPR007110">
    <property type="entry name" value="Ig-like_dom"/>
</dbReference>
<gene>
    <name evidence="12" type="primary">CFAP45</name>
    <name evidence="12" type="ORF">Y1Q_0017150</name>
</gene>
<comment type="caution">
    <text evidence="12">The sequence shown here is derived from an EMBL/GenBank/DDBJ whole genome shotgun (WGS) entry which is preliminary data.</text>
</comment>
<evidence type="ECO:0000256" key="7">
    <source>
        <dbReference type="ARBA" id="ARBA00034142"/>
    </source>
</evidence>
<dbReference type="SMART" id="SM00408">
    <property type="entry name" value="IGc2"/>
    <property type="match status" value="2"/>
</dbReference>
<feature type="region of interest" description="Disordered" evidence="9">
    <location>
        <begin position="346"/>
        <end position="366"/>
    </location>
</feature>
<name>A0A151NRA1_ALLMI</name>
<feature type="region of interest" description="Disordered" evidence="9">
    <location>
        <begin position="1"/>
        <end position="40"/>
    </location>
</feature>
<keyword evidence="2 12" id="KW-0282">Flagellum</keyword>
<dbReference type="PROSITE" id="PS50835">
    <property type="entry name" value="IG_LIKE"/>
    <property type="match status" value="2"/>
</dbReference>
<dbReference type="CDD" id="cd00096">
    <property type="entry name" value="Ig"/>
    <property type="match status" value="1"/>
</dbReference>
<keyword evidence="13" id="KW-1185">Reference proteome</keyword>
<keyword evidence="10" id="KW-0812">Transmembrane</keyword>
<evidence type="ECO:0000313" key="12">
    <source>
        <dbReference type="EMBL" id="KYO39381.1"/>
    </source>
</evidence>
<proteinExistence type="inferred from homology"/>
<organism evidence="12 13">
    <name type="scientific">Alligator mississippiensis</name>
    <name type="common">American alligator</name>
    <dbReference type="NCBI Taxonomy" id="8496"/>
    <lineage>
        <taxon>Eukaryota</taxon>
        <taxon>Metazoa</taxon>
        <taxon>Chordata</taxon>
        <taxon>Craniata</taxon>
        <taxon>Vertebrata</taxon>
        <taxon>Euteleostomi</taxon>
        <taxon>Archelosauria</taxon>
        <taxon>Archosauria</taxon>
        <taxon>Crocodylia</taxon>
        <taxon>Alligatoridae</taxon>
        <taxon>Alligatorinae</taxon>
        <taxon>Alligator</taxon>
    </lineage>
</organism>
<comment type="subcellular location">
    <subcellularLocation>
        <location evidence="1">Cell projection</location>
        <location evidence="1">Cilium</location>
        <location evidence="1">Flagellum</location>
    </subcellularLocation>
</comment>
<evidence type="ECO:0000256" key="4">
    <source>
        <dbReference type="ARBA" id="ARBA00023069"/>
    </source>
</evidence>
<dbReference type="InterPro" id="IPR003599">
    <property type="entry name" value="Ig_sub"/>
</dbReference>
<keyword evidence="10" id="KW-1133">Transmembrane helix</keyword>
<dbReference type="EMBL" id="AKHW03002229">
    <property type="protein sequence ID" value="KYO39381.1"/>
    <property type="molecule type" value="Genomic_DNA"/>
</dbReference>
<keyword evidence="4" id="KW-0969">Cilium</keyword>
<feature type="coiled-coil region" evidence="8">
    <location>
        <begin position="406"/>
        <end position="490"/>
    </location>
</feature>
<evidence type="ECO:0000256" key="6">
    <source>
        <dbReference type="ARBA" id="ARBA00034116"/>
    </source>
</evidence>
<dbReference type="PANTHER" id="PTHR15504">
    <property type="entry name" value="NASOPHARYNGEAL EPITHELIUM SPECIFIC PROTEIN 1"/>
    <property type="match status" value="1"/>
</dbReference>
<dbReference type="STRING" id="8496.A0A151NRA1"/>
<keyword evidence="3 8" id="KW-0175">Coiled coil</keyword>
<dbReference type="Pfam" id="PF13868">
    <property type="entry name" value="TPH"/>
    <property type="match status" value="1"/>
</dbReference>
<feature type="transmembrane region" description="Helical" evidence="10">
    <location>
        <begin position="729"/>
        <end position="754"/>
    </location>
</feature>
<feature type="domain" description="Ig-like" evidence="11">
    <location>
        <begin position="631"/>
        <end position="721"/>
    </location>
</feature>
<dbReference type="PANTHER" id="PTHR15504:SF0">
    <property type="entry name" value="CILIA- AND FLAGELLA-ASSOCIATED PROTEIN 45"/>
    <property type="match status" value="1"/>
</dbReference>
<dbReference type="InterPro" id="IPR043597">
    <property type="entry name" value="TPH_dom"/>
</dbReference>
<evidence type="ECO:0000256" key="10">
    <source>
        <dbReference type="SAM" id="Phobius"/>
    </source>
</evidence>
<dbReference type="SMART" id="SM00409">
    <property type="entry name" value="IG"/>
    <property type="match status" value="2"/>
</dbReference>
<dbReference type="InterPro" id="IPR013783">
    <property type="entry name" value="Ig-like_fold"/>
</dbReference>
<dbReference type="InterPro" id="IPR033253">
    <property type="entry name" value="CFAP45"/>
</dbReference>
<keyword evidence="10" id="KW-0472">Membrane</keyword>
<protein>
    <recommendedName>
        <fullName evidence="7">Cilia- and flagella-associated protein 45</fullName>
    </recommendedName>
</protein>
<evidence type="ECO:0000256" key="5">
    <source>
        <dbReference type="ARBA" id="ARBA00023273"/>
    </source>
</evidence>
<evidence type="ECO:0000256" key="8">
    <source>
        <dbReference type="SAM" id="Coils"/>
    </source>
</evidence>
<dbReference type="Proteomes" id="UP000050525">
    <property type="component" value="Unassembled WGS sequence"/>
</dbReference>